<dbReference type="EMBL" id="CP000112">
    <property type="protein sequence ID" value="ABB38988.1"/>
    <property type="molecule type" value="Genomic_DNA"/>
</dbReference>
<evidence type="ECO:0000259" key="1">
    <source>
        <dbReference type="Pfam" id="PF08241"/>
    </source>
</evidence>
<evidence type="ECO:0000313" key="2">
    <source>
        <dbReference type="EMBL" id="ABB38988.1"/>
    </source>
</evidence>
<keyword evidence="2" id="KW-0489">Methyltransferase</keyword>
<dbReference type="InterPro" id="IPR029063">
    <property type="entry name" value="SAM-dependent_MTases_sf"/>
</dbReference>
<gene>
    <name evidence="2" type="ordered locus">Dde_2191</name>
</gene>
<dbReference type="GO" id="GO:0032259">
    <property type="term" value="P:methylation"/>
    <property type="evidence" value="ECO:0007669"/>
    <property type="project" value="UniProtKB-KW"/>
</dbReference>
<dbReference type="HOGENOM" id="CLU_098966_0_0_7"/>
<accession>Q30ZA8</accession>
<dbReference type="CDD" id="cd02440">
    <property type="entry name" value="AdoMet_MTases"/>
    <property type="match status" value="1"/>
</dbReference>
<dbReference type="Proteomes" id="UP000002710">
    <property type="component" value="Chromosome"/>
</dbReference>
<dbReference type="Pfam" id="PF08241">
    <property type="entry name" value="Methyltransf_11"/>
    <property type="match status" value="1"/>
</dbReference>
<dbReference type="InterPro" id="IPR013216">
    <property type="entry name" value="Methyltransf_11"/>
</dbReference>
<protein>
    <submittedName>
        <fullName evidence="2">Methyltransferase type 11</fullName>
    </submittedName>
</protein>
<dbReference type="eggNOG" id="COG2226">
    <property type="taxonomic scope" value="Bacteria"/>
</dbReference>
<dbReference type="GO" id="GO:0008757">
    <property type="term" value="F:S-adenosylmethionine-dependent methyltransferase activity"/>
    <property type="evidence" value="ECO:0007669"/>
    <property type="project" value="InterPro"/>
</dbReference>
<dbReference type="STRING" id="207559.Dde_2191"/>
<dbReference type="PANTHER" id="PTHR43591">
    <property type="entry name" value="METHYLTRANSFERASE"/>
    <property type="match status" value="1"/>
</dbReference>
<name>Q30ZA8_OLEA2</name>
<feature type="domain" description="Methyltransferase type 11" evidence="1">
    <location>
        <begin position="43"/>
        <end position="150"/>
    </location>
</feature>
<dbReference type="SUPFAM" id="SSF53335">
    <property type="entry name" value="S-adenosyl-L-methionine-dependent methyltransferases"/>
    <property type="match status" value="1"/>
</dbReference>
<dbReference type="Gene3D" id="3.40.50.150">
    <property type="entry name" value="Vaccinia Virus protein VP39"/>
    <property type="match status" value="1"/>
</dbReference>
<dbReference type="AlphaFoldDB" id="Q30ZA8"/>
<keyword evidence="2" id="KW-0808">Transferase</keyword>
<sequence length="225" mass="24629">MGGADDPYARMARHYDRVLNPVLDPVRRRIACVLERLSCRRVLDVCCGTARQAVFLPHGVHDYTGVDISGAMLEQGMRALCKAGIRNGPCRGAAGKGEDRGAAVTLLRADGILQPFADNTFDAAVIAFALHEKPPAEAAAVLAESVRVARQLIVAEYTMPERVLEVPGALLMHLPERMAGRMHYRFFRSFMQAGGMQGLAHRQGLRELERHRLFYGGAAVTVYSA</sequence>
<proteinExistence type="predicted"/>
<keyword evidence="3" id="KW-1185">Reference proteome</keyword>
<organism evidence="2 3">
    <name type="scientific">Oleidesulfovibrio alaskensis (strain ATCC BAA-1058 / DSM 17464 / G20)</name>
    <name type="common">Desulfovibrio alaskensis</name>
    <dbReference type="NCBI Taxonomy" id="207559"/>
    <lineage>
        <taxon>Bacteria</taxon>
        <taxon>Pseudomonadati</taxon>
        <taxon>Thermodesulfobacteriota</taxon>
        <taxon>Desulfovibrionia</taxon>
        <taxon>Desulfovibrionales</taxon>
        <taxon>Desulfovibrionaceae</taxon>
        <taxon>Oleidesulfovibrio</taxon>
    </lineage>
</organism>
<reference evidence="2 3" key="1">
    <citation type="journal article" date="2011" name="J. Bacteriol.">
        <title>Complete genome sequence and updated annotation of Desulfovibrio alaskensis G20.</title>
        <authorList>
            <person name="Hauser L.J."/>
            <person name="Land M.L."/>
            <person name="Brown S.D."/>
            <person name="Larimer F."/>
            <person name="Keller K.L."/>
            <person name="Rapp-Giles B.J."/>
            <person name="Price M.N."/>
            <person name="Lin M."/>
            <person name="Bruce D.C."/>
            <person name="Detter J.C."/>
            <person name="Tapia R."/>
            <person name="Han C.S."/>
            <person name="Goodwin L.A."/>
            <person name="Cheng J.F."/>
            <person name="Pitluck S."/>
            <person name="Copeland A."/>
            <person name="Lucas S."/>
            <person name="Nolan M."/>
            <person name="Lapidus A.L."/>
            <person name="Palumbo A.V."/>
            <person name="Wall J.D."/>
        </authorList>
    </citation>
    <scope>NUCLEOTIDE SEQUENCE [LARGE SCALE GENOMIC DNA]</scope>
    <source>
        <strain evidence="3">ATCC BAA 1058 / DSM 17464 / G20</strain>
    </source>
</reference>
<dbReference type="KEGG" id="dde:Dde_2191"/>
<evidence type="ECO:0000313" key="3">
    <source>
        <dbReference type="Proteomes" id="UP000002710"/>
    </source>
</evidence>